<evidence type="ECO:0000313" key="16">
    <source>
        <dbReference type="Proteomes" id="UP000830648"/>
    </source>
</evidence>
<evidence type="ECO:0000256" key="14">
    <source>
        <dbReference type="SAM" id="Phobius"/>
    </source>
</evidence>
<sequence length="70" mass="7880">MSLNGFWFNVILGFLGFVLVFFFLSLFGESRNVCVVTITGESIRISGCVFDSSFVEYASKLRIPNHFVGF</sequence>
<evidence type="ECO:0000256" key="6">
    <source>
        <dbReference type="ARBA" id="ARBA00022870"/>
    </source>
</evidence>
<evidence type="ECO:0000256" key="3">
    <source>
        <dbReference type="ARBA" id="ARBA00013812"/>
    </source>
</evidence>
<keyword evidence="8" id="KW-0916">Viral movement protein</keyword>
<gene>
    <name evidence="15" type="ORF">DQF99_0020</name>
</gene>
<reference evidence="15" key="1">
    <citation type="submission" date="2018-06" db="EMBL/GenBank/DDBJ databases">
        <title>Unravelling the birch virome: identification of a novel carlavirus in declining birches.</title>
        <authorList>
            <person name="Rumbou A."/>
            <person name="Candresse T."/>
            <person name="Marais A."/>
            <person name="von Bargen S."/>
            <person name="Buettner C."/>
        </authorList>
    </citation>
    <scope>NUCLEOTIDE SEQUENCE</scope>
    <source>
        <strain evidence="15">BpenGer407526_5M</strain>
    </source>
</reference>
<evidence type="ECO:0000256" key="11">
    <source>
        <dbReference type="ARBA" id="ARBA00025270"/>
    </source>
</evidence>
<organism evidence="15 16">
    <name type="scientific">Birch carlavirus</name>
    <dbReference type="NCBI Taxonomy" id="2248769"/>
    <lineage>
        <taxon>Viruses</taxon>
        <taxon>Riboviria</taxon>
        <taxon>Orthornavirae</taxon>
        <taxon>Kitrinoviricota</taxon>
        <taxon>Alsuviricetes</taxon>
        <taxon>Tymovirales</taxon>
        <taxon>Betaflexiviridae</taxon>
        <taxon>Quinvirinae</taxon>
        <taxon>Carlavirus</taxon>
        <taxon>Carlavirus betulae</taxon>
        <taxon>Carlavirus BiCV</taxon>
    </lineage>
</organism>
<feature type="transmembrane region" description="Helical" evidence="14">
    <location>
        <begin position="6"/>
        <end position="27"/>
    </location>
</feature>
<comment type="subcellular location">
    <subcellularLocation>
        <location evidence="1">Host endoplasmic reticulum membrane</location>
    </subcellularLocation>
</comment>
<keyword evidence="16" id="KW-1185">Reference proteome</keyword>
<dbReference type="GO" id="GO:0046740">
    <property type="term" value="P:transport of virus in host, cell to cell"/>
    <property type="evidence" value="ECO:0007669"/>
    <property type="project" value="UniProtKB-KW"/>
</dbReference>
<evidence type="ECO:0000256" key="9">
    <source>
        <dbReference type="ARBA" id="ARBA00023136"/>
    </source>
</evidence>
<keyword evidence="6" id="KW-1043">Host membrane</keyword>
<evidence type="ECO:0000256" key="1">
    <source>
        <dbReference type="ARBA" id="ARBA00004625"/>
    </source>
</evidence>
<accession>A0AAE5YI74</accession>
<keyword evidence="5 14" id="KW-0812">Transmembrane</keyword>
<evidence type="ECO:0000256" key="5">
    <source>
        <dbReference type="ARBA" id="ARBA00022692"/>
    </source>
</evidence>
<evidence type="ECO:0000256" key="13">
    <source>
        <dbReference type="ARBA" id="ARBA00033148"/>
    </source>
</evidence>
<protein>
    <recommendedName>
        <fullName evidence="3">Movement protein TGBp3</fullName>
    </recommendedName>
    <alternativeName>
        <fullName evidence="12">7 kDa protein</fullName>
    </alternativeName>
    <alternativeName>
        <fullName evidence="13">Triple gene block 3 protein</fullName>
    </alternativeName>
</protein>
<dbReference type="Proteomes" id="UP000830648">
    <property type="component" value="Segment"/>
</dbReference>
<name>A0AAE5YI74_9VIRU</name>
<keyword evidence="9 14" id="KW-0472">Membrane</keyword>
<proteinExistence type="inferred from homology"/>
<keyword evidence="4" id="KW-0813">Transport</keyword>
<keyword evidence="7 14" id="KW-1133">Transmembrane helix</keyword>
<evidence type="ECO:0000256" key="12">
    <source>
        <dbReference type="ARBA" id="ARBA00030266"/>
    </source>
</evidence>
<dbReference type="Pfam" id="PF02495">
    <property type="entry name" value="TGBp3"/>
    <property type="match status" value="1"/>
</dbReference>
<evidence type="ECO:0000256" key="7">
    <source>
        <dbReference type="ARBA" id="ARBA00022989"/>
    </source>
</evidence>
<evidence type="ECO:0000256" key="8">
    <source>
        <dbReference type="ARBA" id="ARBA00023031"/>
    </source>
</evidence>
<comment type="similarity">
    <text evidence="2">Belongs to the Tymovirales TGBp3 protein family.</text>
</comment>
<dbReference type="EMBL" id="MH536506">
    <property type="protein sequence ID" value="QBJ27541.1"/>
    <property type="molecule type" value="Genomic_RNA"/>
</dbReference>
<evidence type="ECO:0000256" key="10">
    <source>
        <dbReference type="ARBA" id="ARBA00023184"/>
    </source>
</evidence>
<evidence type="ECO:0000256" key="4">
    <source>
        <dbReference type="ARBA" id="ARBA00022448"/>
    </source>
</evidence>
<evidence type="ECO:0000256" key="2">
    <source>
        <dbReference type="ARBA" id="ARBA00010355"/>
    </source>
</evidence>
<evidence type="ECO:0000313" key="15">
    <source>
        <dbReference type="EMBL" id="QBJ27541.1"/>
    </source>
</evidence>
<dbReference type="InterPro" id="IPR003411">
    <property type="entry name" value="TGBp3"/>
</dbReference>
<comment type="function">
    <text evidence="11">Plays a role in viral cell-to-cell propagation, by facilitating genome transport to neighboring plant cells through plasmosdesmata. May induce the formation of granular vesicles derived from the Endoplasmic reticulum, which align on actin filaments.</text>
</comment>
<dbReference type="GO" id="GO:0044167">
    <property type="term" value="C:host cell endoplasmic reticulum membrane"/>
    <property type="evidence" value="ECO:0007669"/>
    <property type="project" value="UniProtKB-SubCell"/>
</dbReference>
<keyword evidence="10" id="KW-1038">Host endoplasmic reticulum</keyword>